<feature type="transmembrane region" description="Helical" evidence="1">
    <location>
        <begin position="47"/>
        <end position="68"/>
    </location>
</feature>
<dbReference type="Pfam" id="PF07690">
    <property type="entry name" value="MFS_1"/>
    <property type="match status" value="1"/>
</dbReference>
<evidence type="ECO:0000313" key="3">
    <source>
        <dbReference type="EMBL" id="EQD73013.1"/>
    </source>
</evidence>
<protein>
    <submittedName>
        <fullName evidence="3">Major facilitator superfamily MFS_1</fullName>
    </submittedName>
</protein>
<keyword evidence="1" id="KW-1133">Transmembrane helix</keyword>
<feature type="transmembrane region" description="Helical" evidence="1">
    <location>
        <begin position="140"/>
        <end position="161"/>
    </location>
</feature>
<dbReference type="PROSITE" id="PS50850">
    <property type="entry name" value="MFS"/>
    <property type="match status" value="1"/>
</dbReference>
<name>T1BWM7_9ZZZZ</name>
<dbReference type="GO" id="GO:0022857">
    <property type="term" value="F:transmembrane transporter activity"/>
    <property type="evidence" value="ECO:0007669"/>
    <property type="project" value="InterPro"/>
</dbReference>
<comment type="caution">
    <text evidence="3">The sequence shown here is derived from an EMBL/GenBank/DDBJ whole genome shotgun (WGS) entry which is preliminary data.</text>
</comment>
<evidence type="ECO:0000259" key="2">
    <source>
        <dbReference type="PROSITE" id="PS50850"/>
    </source>
</evidence>
<reference evidence="3" key="1">
    <citation type="submission" date="2013-08" db="EMBL/GenBank/DDBJ databases">
        <authorList>
            <person name="Mendez C."/>
            <person name="Richter M."/>
            <person name="Ferrer M."/>
            <person name="Sanchez J."/>
        </authorList>
    </citation>
    <scope>NUCLEOTIDE SEQUENCE</scope>
</reference>
<dbReference type="InterPro" id="IPR011701">
    <property type="entry name" value="MFS"/>
</dbReference>
<keyword evidence="1" id="KW-0812">Transmembrane</keyword>
<feature type="domain" description="Major facilitator superfamily (MFS) profile" evidence="2">
    <location>
        <begin position="1"/>
        <end position="181"/>
    </location>
</feature>
<dbReference type="PANTHER" id="PTHR23518:SF2">
    <property type="entry name" value="MAJOR FACILITATOR SUPERFAMILY TRANSPORTER"/>
    <property type="match status" value="1"/>
</dbReference>
<dbReference type="InterPro" id="IPR020846">
    <property type="entry name" value="MFS_dom"/>
</dbReference>
<gene>
    <name evidence="3" type="ORF">B1B_03443</name>
</gene>
<feature type="transmembrane region" description="Helical" evidence="1">
    <location>
        <begin position="20"/>
        <end position="41"/>
    </location>
</feature>
<accession>T1BWM7</accession>
<dbReference type="InterPro" id="IPR036259">
    <property type="entry name" value="MFS_trans_sf"/>
</dbReference>
<dbReference type="SUPFAM" id="SSF103473">
    <property type="entry name" value="MFS general substrate transporter"/>
    <property type="match status" value="1"/>
</dbReference>
<dbReference type="EMBL" id="AUZY01002115">
    <property type="protein sequence ID" value="EQD73013.1"/>
    <property type="molecule type" value="Genomic_DNA"/>
</dbReference>
<dbReference type="AlphaFoldDB" id="T1BWM7"/>
<dbReference type="Gene3D" id="1.20.1250.20">
    <property type="entry name" value="MFS general substrate transporter like domains"/>
    <property type="match status" value="1"/>
</dbReference>
<keyword evidence="1" id="KW-0472">Membrane</keyword>
<sequence>MSIALRTWPRRLLARRWLLAFVPINAATAGFGVVLPLLILIPLHGSWAEVAVAATFFNSAVILSSVAWGHLSDRYPLRRLFLVINFGGYAVLYLALAGVHSIGELYLLYTVIGIIAPAGASASNLLILEKFTEAERPTGFASYQEMAMIGSLVGLLLGYFWTLGRGPPSRASSWSSPPSAR</sequence>
<organism evidence="3">
    <name type="scientific">mine drainage metagenome</name>
    <dbReference type="NCBI Taxonomy" id="410659"/>
    <lineage>
        <taxon>unclassified sequences</taxon>
        <taxon>metagenomes</taxon>
        <taxon>ecological metagenomes</taxon>
    </lineage>
</organism>
<reference evidence="3" key="2">
    <citation type="journal article" date="2014" name="ISME J.">
        <title>Microbial stratification in low pH oxic and suboxic macroscopic growths along an acid mine drainage.</title>
        <authorList>
            <person name="Mendez-Garcia C."/>
            <person name="Mesa V."/>
            <person name="Sprenger R.R."/>
            <person name="Richter M."/>
            <person name="Diez M.S."/>
            <person name="Solano J."/>
            <person name="Bargiela R."/>
            <person name="Golyshina O.V."/>
            <person name="Manteca A."/>
            <person name="Ramos J.L."/>
            <person name="Gallego J.R."/>
            <person name="Llorente I."/>
            <person name="Martins Dos Santos V.A."/>
            <person name="Jensen O.N."/>
            <person name="Pelaez A.I."/>
            <person name="Sanchez J."/>
            <person name="Ferrer M."/>
        </authorList>
    </citation>
    <scope>NUCLEOTIDE SEQUENCE</scope>
</reference>
<dbReference type="PANTHER" id="PTHR23518">
    <property type="entry name" value="C-METHYLTRANSFERASE"/>
    <property type="match status" value="1"/>
</dbReference>
<feature type="transmembrane region" description="Helical" evidence="1">
    <location>
        <begin position="80"/>
        <end position="100"/>
    </location>
</feature>
<proteinExistence type="predicted"/>
<feature type="transmembrane region" description="Helical" evidence="1">
    <location>
        <begin position="106"/>
        <end position="128"/>
    </location>
</feature>
<evidence type="ECO:0000256" key="1">
    <source>
        <dbReference type="SAM" id="Phobius"/>
    </source>
</evidence>